<evidence type="ECO:0000313" key="2">
    <source>
        <dbReference type="Proteomes" id="UP000683925"/>
    </source>
</evidence>
<dbReference type="Proteomes" id="UP000683925">
    <property type="component" value="Unassembled WGS sequence"/>
</dbReference>
<name>A0A8S1WP10_PAROT</name>
<sequence>MQGSKKNRNQRIAHEFLELWTIAAQLIYIKKQVSLALIHPKFQLQLDVLKYQQIQKGKKHSMQKNFQLGRYIKLFQKS</sequence>
<proteinExistence type="predicted"/>
<dbReference type="AlphaFoldDB" id="A0A8S1WP10"/>
<gene>
    <name evidence="1" type="ORF">POCTA_138.1.T0990219</name>
</gene>
<accession>A0A8S1WP10</accession>
<protein>
    <submittedName>
        <fullName evidence="1">Uncharacterized protein</fullName>
    </submittedName>
</protein>
<comment type="caution">
    <text evidence="1">The sequence shown here is derived from an EMBL/GenBank/DDBJ whole genome shotgun (WGS) entry which is preliminary data.</text>
</comment>
<organism evidence="1 2">
    <name type="scientific">Paramecium octaurelia</name>
    <dbReference type="NCBI Taxonomy" id="43137"/>
    <lineage>
        <taxon>Eukaryota</taxon>
        <taxon>Sar</taxon>
        <taxon>Alveolata</taxon>
        <taxon>Ciliophora</taxon>
        <taxon>Intramacronucleata</taxon>
        <taxon>Oligohymenophorea</taxon>
        <taxon>Peniculida</taxon>
        <taxon>Parameciidae</taxon>
        <taxon>Paramecium</taxon>
    </lineage>
</organism>
<evidence type="ECO:0000313" key="1">
    <source>
        <dbReference type="EMBL" id="CAD8191433.1"/>
    </source>
</evidence>
<keyword evidence="2" id="KW-1185">Reference proteome</keyword>
<reference evidence="1" key="1">
    <citation type="submission" date="2021-01" db="EMBL/GenBank/DDBJ databases">
        <authorList>
            <consortium name="Genoscope - CEA"/>
            <person name="William W."/>
        </authorList>
    </citation>
    <scope>NUCLEOTIDE SEQUENCE</scope>
</reference>
<dbReference type="EMBL" id="CAJJDP010000098">
    <property type="protein sequence ID" value="CAD8191433.1"/>
    <property type="molecule type" value="Genomic_DNA"/>
</dbReference>